<accession>A0ABU6RY37</accession>
<name>A0ABU6RY37_9FABA</name>
<keyword evidence="2" id="KW-0812">Transmembrane</keyword>
<protein>
    <submittedName>
        <fullName evidence="3">Uncharacterized protein</fullName>
    </submittedName>
</protein>
<evidence type="ECO:0000313" key="3">
    <source>
        <dbReference type="EMBL" id="MED6128995.1"/>
    </source>
</evidence>
<keyword evidence="2" id="KW-0472">Membrane</keyword>
<feature type="non-terminal residue" evidence="3">
    <location>
        <position position="1"/>
    </location>
</feature>
<gene>
    <name evidence="3" type="ORF">PIB30_103434</name>
</gene>
<dbReference type="EMBL" id="JASCZI010033570">
    <property type="protein sequence ID" value="MED6128995.1"/>
    <property type="molecule type" value="Genomic_DNA"/>
</dbReference>
<evidence type="ECO:0000256" key="1">
    <source>
        <dbReference type="SAM" id="MobiDB-lite"/>
    </source>
</evidence>
<evidence type="ECO:0000313" key="4">
    <source>
        <dbReference type="Proteomes" id="UP001341840"/>
    </source>
</evidence>
<organism evidence="3 4">
    <name type="scientific">Stylosanthes scabra</name>
    <dbReference type="NCBI Taxonomy" id="79078"/>
    <lineage>
        <taxon>Eukaryota</taxon>
        <taxon>Viridiplantae</taxon>
        <taxon>Streptophyta</taxon>
        <taxon>Embryophyta</taxon>
        <taxon>Tracheophyta</taxon>
        <taxon>Spermatophyta</taxon>
        <taxon>Magnoliopsida</taxon>
        <taxon>eudicotyledons</taxon>
        <taxon>Gunneridae</taxon>
        <taxon>Pentapetalae</taxon>
        <taxon>rosids</taxon>
        <taxon>fabids</taxon>
        <taxon>Fabales</taxon>
        <taxon>Fabaceae</taxon>
        <taxon>Papilionoideae</taxon>
        <taxon>50 kb inversion clade</taxon>
        <taxon>dalbergioids sensu lato</taxon>
        <taxon>Dalbergieae</taxon>
        <taxon>Pterocarpus clade</taxon>
        <taxon>Stylosanthes</taxon>
    </lineage>
</organism>
<keyword evidence="2" id="KW-1133">Transmembrane helix</keyword>
<feature type="region of interest" description="Disordered" evidence="1">
    <location>
        <begin position="91"/>
        <end position="111"/>
    </location>
</feature>
<proteinExistence type="predicted"/>
<keyword evidence="4" id="KW-1185">Reference proteome</keyword>
<feature type="transmembrane region" description="Helical" evidence="2">
    <location>
        <begin position="6"/>
        <end position="32"/>
    </location>
</feature>
<reference evidence="3 4" key="1">
    <citation type="journal article" date="2023" name="Plants (Basel)">
        <title>Bridging the Gap: Combining Genomics and Transcriptomics Approaches to Understand Stylosanthes scabra, an Orphan Legume from the Brazilian Caatinga.</title>
        <authorList>
            <person name="Ferreira-Neto J.R.C."/>
            <person name="da Silva M.D."/>
            <person name="Binneck E."/>
            <person name="de Melo N.F."/>
            <person name="da Silva R.H."/>
            <person name="de Melo A.L.T.M."/>
            <person name="Pandolfi V."/>
            <person name="Bustamante F.O."/>
            <person name="Brasileiro-Vidal A.C."/>
            <person name="Benko-Iseppon A.M."/>
        </authorList>
    </citation>
    <scope>NUCLEOTIDE SEQUENCE [LARGE SCALE GENOMIC DNA]</scope>
    <source>
        <tissue evidence="3">Leaves</tissue>
    </source>
</reference>
<comment type="caution">
    <text evidence="3">The sequence shown here is derived from an EMBL/GenBank/DDBJ whole genome shotgun (WGS) entry which is preliminary data.</text>
</comment>
<evidence type="ECO:0000256" key="2">
    <source>
        <dbReference type="SAM" id="Phobius"/>
    </source>
</evidence>
<dbReference type="Proteomes" id="UP001341840">
    <property type="component" value="Unassembled WGS sequence"/>
</dbReference>
<sequence length="126" mass="14105">LLLDPLILVGSILHLIVVYYLIRFGILAEIVGLQKIRISHNKTSSHNNMVFPIFSLDTKANTMRTFKALRRPFLACSFPANLLRRHAEISSGLHGRSQANKGKTRADLQPQPKVPFSSLARAREAC</sequence>